<dbReference type="SUPFAM" id="SSF53623">
    <property type="entry name" value="MurD-like peptide ligases, catalytic domain"/>
    <property type="match status" value="1"/>
</dbReference>
<evidence type="ECO:0008006" key="6">
    <source>
        <dbReference type="Google" id="ProtNLM"/>
    </source>
</evidence>
<dbReference type="InterPro" id="IPR001645">
    <property type="entry name" value="Folylpolyglutamate_synth"/>
</dbReference>
<dbReference type="InterPro" id="IPR036565">
    <property type="entry name" value="Mur-like_cat_sf"/>
</dbReference>
<gene>
    <name evidence="5" type="primary">ORF212905</name>
</gene>
<evidence type="ECO:0000256" key="3">
    <source>
        <dbReference type="ARBA" id="ARBA00022741"/>
    </source>
</evidence>
<protein>
    <recommendedName>
        <fullName evidence="6">Folylpoly-gamma-glutamate synthetase</fullName>
    </recommendedName>
</protein>
<accession>A0A0B7BTW8</accession>
<evidence type="ECO:0000256" key="2">
    <source>
        <dbReference type="ARBA" id="ARBA00022598"/>
    </source>
</evidence>
<evidence type="ECO:0000256" key="1">
    <source>
        <dbReference type="ARBA" id="ARBA00008276"/>
    </source>
</evidence>
<feature type="non-terminal residue" evidence="5">
    <location>
        <position position="1"/>
    </location>
</feature>
<dbReference type="GO" id="GO:0005524">
    <property type="term" value="F:ATP binding"/>
    <property type="evidence" value="ECO:0007669"/>
    <property type="project" value="UniProtKB-KW"/>
</dbReference>
<comment type="similarity">
    <text evidence="1">Belongs to the folylpolyglutamate synthase family.</text>
</comment>
<evidence type="ECO:0000313" key="5">
    <source>
        <dbReference type="EMBL" id="CEK96654.1"/>
    </source>
</evidence>
<dbReference type="Gene3D" id="3.40.1190.10">
    <property type="entry name" value="Mur-like, catalytic domain"/>
    <property type="match status" value="1"/>
</dbReference>
<dbReference type="GO" id="GO:0005829">
    <property type="term" value="C:cytosol"/>
    <property type="evidence" value="ECO:0007669"/>
    <property type="project" value="TreeGrafter"/>
</dbReference>
<dbReference type="GO" id="GO:0005739">
    <property type="term" value="C:mitochondrion"/>
    <property type="evidence" value="ECO:0007669"/>
    <property type="project" value="TreeGrafter"/>
</dbReference>
<dbReference type="PANTHER" id="PTHR11136:SF5">
    <property type="entry name" value="FOLYLPOLYGLUTAMATE SYNTHASE, MITOCHONDRIAL"/>
    <property type="match status" value="1"/>
</dbReference>
<organism evidence="5">
    <name type="scientific">Arion vulgaris</name>
    <dbReference type="NCBI Taxonomy" id="1028688"/>
    <lineage>
        <taxon>Eukaryota</taxon>
        <taxon>Metazoa</taxon>
        <taxon>Spiralia</taxon>
        <taxon>Lophotrochozoa</taxon>
        <taxon>Mollusca</taxon>
        <taxon>Gastropoda</taxon>
        <taxon>Heterobranchia</taxon>
        <taxon>Euthyneura</taxon>
        <taxon>Panpulmonata</taxon>
        <taxon>Eupulmonata</taxon>
        <taxon>Stylommatophora</taxon>
        <taxon>Helicina</taxon>
        <taxon>Arionoidea</taxon>
        <taxon>Arionidae</taxon>
        <taxon>Arion</taxon>
    </lineage>
</organism>
<dbReference type="EMBL" id="HACG01049789">
    <property type="protein sequence ID" value="CEK96654.1"/>
    <property type="molecule type" value="Transcribed_RNA"/>
</dbReference>
<proteinExistence type="inferred from homology"/>
<reference evidence="5" key="1">
    <citation type="submission" date="2014-12" db="EMBL/GenBank/DDBJ databases">
        <title>Insight into the proteome of Arion vulgaris.</title>
        <authorList>
            <person name="Aradska J."/>
            <person name="Bulat T."/>
            <person name="Smidak R."/>
            <person name="Sarate P."/>
            <person name="Gangsoo J."/>
            <person name="Sialana F."/>
            <person name="Bilban M."/>
            <person name="Lubec G."/>
        </authorList>
    </citation>
    <scope>NUCLEOTIDE SEQUENCE</scope>
    <source>
        <tissue evidence="5">Skin</tissue>
    </source>
</reference>
<dbReference type="GO" id="GO:0004326">
    <property type="term" value="F:tetrahydrofolylpolyglutamate synthase activity"/>
    <property type="evidence" value="ECO:0007669"/>
    <property type="project" value="InterPro"/>
</dbReference>
<keyword evidence="4" id="KW-0067">ATP-binding</keyword>
<feature type="non-terminal residue" evidence="5">
    <location>
        <position position="138"/>
    </location>
</feature>
<keyword evidence="3" id="KW-0547">Nucleotide-binding</keyword>
<dbReference type="PANTHER" id="PTHR11136">
    <property type="entry name" value="FOLYLPOLYGLUTAMATE SYNTHASE-RELATED"/>
    <property type="match status" value="1"/>
</dbReference>
<name>A0A0B7BTW8_9EUPU</name>
<sequence>DFTMLVSFQRLASKMTDQLMSYASRTSFNSCAEISHKMETKQQHMPSSTTTTTNGSFDSPNYEDAVKALHNLQSNAETIAKARQNLNRKVLHNIPNMIRYILRSGLTMDDVDKLSVIHVSGTKGKGSTCAFCERILYC</sequence>
<evidence type="ECO:0000256" key="4">
    <source>
        <dbReference type="ARBA" id="ARBA00022840"/>
    </source>
</evidence>
<dbReference type="AlphaFoldDB" id="A0A0B7BTW8"/>
<keyword evidence="2" id="KW-0436">Ligase</keyword>